<comment type="caution">
    <text evidence="3">The sequence shown here is derived from an EMBL/GenBank/DDBJ whole genome shotgun (WGS) entry which is preliminary data.</text>
</comment>
<dbReference type="OrthoDB" id="9864880at2"/>
<dbReference type="RefSeq" id="WP_081088925.1">
    <property type="nucleotide sequence ID" value="NZ_CP055265.1"/>
</dbReference>
<dbReference type="Pfam" id="PF01022">
    <property type="entry name" value="HTH_5"/>
    <property type="match status" value="1"/>
</dbReference>
<evidence type="ECO:0000259" key="2">
    <source>
        <dbReference type="Pfam" id="PF01022"/>
    </source>
</evidence>
<dbReference type="Proteomes" id="UP000655037">
    <property type="component" value="Unassembled WGS sequence"/>
</dbReference>
<evidence type="ECO:0000256" key="1">
    <source>
        <dbReference type="SAM" id="MobiDB-lite"/>
    </source>
</evidence>
<gene>
    <name evidence="3" type="ORF">DXT89_24610</name>
    <name evidence="4" type="ORF">IEI95_008095</name>
</gene>
<reference evidence="4" key="2">
    <citation type="submission" date="2020-11" db="EMBL/GenBank/DDBJ databases">
        <title>Agrobacterium vitis strain K377 genome.</title>
        <authorList>
            <person name="Xi H."/>
        </authorList>
    </citation>
    <scope>NUCLEOTIDE SEQUENCE</scope>
    <source>
        <strain evidence="4">K377</strain>
    </source>
</reference>
<dbReference type="InterPro" id="IPR001845">
    <property type="entry name" value="HTH_ArsR_DNA-bd_dom"/>
</dbReference>
<dbReference type="EMBL" id="JACXXJ020000003">
    <property type="protein sequence ID" value="MBF2714205.1"/>
    <property type="molecule type" value="Genomic_DNA"/>
</dbReference>
<protein>
    <submittedName>
        <fullName evidence="3">ArsR family transcriptional regulator</fullName>
    </submittedName>
</protein>
<organism evidence="3 5">
    <name type="scientific">Agrobacterium vitis</name>
    <name type="common">Rhizobium vitis</name>
    <dbReference type="NCBI Taxonomy" id="373"/>
    <lineage>
        <taxon>Bacteria</taxon>
        <taxon>Pseudomonadati</taxon>
        <taxon>Pseudomonadota</taxon>
        <taxon>Alphaproteobacteria</taxon>
        <taxon>Hyphomicrobiales</taxon>
        <taxon>Rhizobiaceae</taxon>
        <taxon>Rhizobium/Agrobacterium group</taxon>
        <taxon>Agrobacterium</taxon>
    </lineage>
</organism>
<evidence type="ECO:0000313" key="3">
    <source>
        <dbReference type="EMBL" id="KAA3520767.1"/>
    </source>
</evidence>
<dbReference type="Gene3D" id="1.10.10.10">
    <property type="entry name" value="Winged helix-like DNA-binding domain superfamily/Winged helix DNA-binding domain"/>
    <property type="match status" value="1"/>
</dbReference>
<name>A0A368NLI2_AGRVI</name>
<dbReference type="GeneID" id="60684226"/>
<dbReference type="GO" id="GO:0003700">
    <property type="term" value="F:DNA-binding transcription factor activity"/>
    <property type="evidence" value="ECO:0007669"/>
    <property type="project" value="InterPro"/>
</dbReference>
<accession>A0A368NLI2</accession>
<dbReference type="Proteomes" id="UP000436911">
    <property type="component" value="Unassembled WGS sequence"/>
</dbReference>
<evidence type="ECO:0000313" key="4">
    <source>
        <dbReference type="EMBL" id="MBF2714205.1"/>
    </source>
</evidence>
<dbReference type="EMBL" id="QUSG01000025">
    <property type="protein sequence ID" value="KAA3520767.1"/>
    <property type="molecule type" value="Genomic_DNA"/>
</dbReference>
<sequence length="57" mass="6219">MGESWKGVAIPKRLQMLRFVSQSETSAGDLTKNVPLDQSASSQHLEAARGQPHRNAT</sequence>
<dbReference type="SUPFAM" id="SSF46785">
    <property type="entry name" value="Winged helix' DNA-binding domain"/>
    <property type="match status" value="1"/>
</dbReference>
<dbReference type="AlphaFoldDB" id="A0A368NLI2"/>
<proteinExistence type="predicted"/>
<feature type="domain" description="HTH arsR-type" evidence="2">
    <location>
        <begin position="11"/>
        <end position="46"/>
    </location>
</feature>
<dbReference type="InterPro" id="IPR036388">
    <property type="entry name" value="WH-like_DNA-bd_sf"/>
</dbReference>
<reference evidence="3 5" key="1">
    <citation type="submission" date="2018-08" db="EMBL/GenBank/DDBJ databases">
        <title>Genome sequencing of Agrobacterium vitis strain ICMP 10754.</title>
        <authorList>
            <person name="Visnovsky S.B."/>
            <person name="Pitman A.R."/>
        </authorList>
    </citation>
    <scope>NUCLEOTIDE SEQUENCE [LARGE SCALE GENOMIC DNA]</scope>
    <source>
        <strain evidence="3 5">ICMP 10754</strain>
    </source>
</reference>
<dbReference type="InterPro" id="IPR036390">
    <property type="entry name" value="WH_DNA-bd_sf"/>
</dbReference>
<evidence type="ECO:0000313" key="5">
    <source>
        <dbReference type="Proteomes" id="UP000436911"/>
    </source>
</evidence>
<feature type="region of interest" description="Disordered" evidence="1">
    <location>
        <begin position="23"/>
        <end position="57"/>
    </location>
</feature>